<dbReference type="InterPro" id="IPR018540">
    <property type="entry name" value="Spo0E-like"/>
</dbReference>
<dbReference type="RefSeq" id="WP_154319806.1">
    <property type="nucleotide sequence ID" value="NZ_CAJGAA010000005.1"/>
</dbReference>
<keyword evidence="2" id="KW-1185">Reference proteome</keyword>
<dbReference type="EMBL" id="WKKF01000028">
    <property type="protein sequence ID" value="MRX57075.1"/>
    <property type="molecule type" value="Genomic_DNA"/>
</dbReference>
<sequence>MNTVEQRDLLNEINILRELMMQIANKQGFSSPDTLLYS</sequence>
<dbReference type="AlphaFoldDB" id="A0A6I2MFM2"/>
<name>A0A6I2MFM2_9BACI</name>
<reference evidence="1 2" key="1">
    <citation type="submission" date="2019-11" db="EMBL/GenBank/DDBJ databases">
        <title>Bacillus idriensis genome.</title>
        <authorList>
            <person name="Konopka E.N."/>
            <person name="Newman J.D."/>
        </authorList>
    </citation>
    <scope>NUCLEOTIDE SEQUENCE [LARGE SCALE GENOMIC DNA]</scope>
    <source>
        <strain evidence="1 2">DSM 19097</strain>
    </source>
</reference>
<dbReference type="GO" id="GO:0046983">
    <property type="term" value="F:protein dimerization activity"/>
    <property type="evidence" value="ECO:0007669"/>
    <property type="project" value="InterPro"/>
</dbReference>
<dbReference type="Pfam" id="PF09388">
    <property type="entry name" value="SpoOE-like"/>
    <property type="match status" value="1"/>
</dbReference>
<gene>
    <name evidence="1" type="ORF">GJU41_24380</name>
</gene>
<protein>
    <submittedName>
        <fullName evidence="1">Spo0E family sporulation regulatory protein-aspartic acid phosphatase</fullName>
    </submittedName>
</protein>
<dbReference type="Gene3D" id="4.10.280.10">
    <property type="entry name" value="Helix-loop-helix DNA-binding domain"/>
    <property type="match status" value="1"/>
</dbReference>
<dbReference type="Proteomes" id="UP000441585">
    <property type="component" value="Unassembled WGS sequence"/>
</dbReference>
<dbReference type="InterPro" id="IPR037208">
    <property type="entry name" value="Spo0E-like_sf"/>
</dbReference>
<dbReference type="InterPro" id="IPR036638">
    <property type="entry name" value="HLH_DNA-bd_sf"/>
</dbReference>
<proteinExistence type="predicted"/>
<organism evidence="1 2">
    <name type="scientific">Metabacillus idriensis</name>
    <dbReference type="NCBI Taxonomy" id="324768"/>
    <lineage>
        <taxon>Bacteria</taxon>
        <taxon>Bacillati</taxon>
        <taxon>Bacillota</taxon>
        <taxon>Bacilli</taxon>
        <taxon>Bacillales</taxon>
        <taxon>Bacillaceae</taxon>
        <taxon>Metabacillus</taxon>
    </lineage>
</organism>
<evidence type="ECO:0000313" key="2">
    <source>
        <dbReference type="Proteomes" id="UP000441585"/>
    </source>
</evidence>
<dbReference type="SUPFAM" id="SSF140500">
    <property type="entry name" value="BAS1536-like"/>
    <property type="match status" value="1"/>
</dbReference>
<accession>A0A6I2MFM2</accession>
<comment type="caution">
    <text evidence="1">The sequence shown here is derived from an EMBL/GenBank/DDBJ whole genome shotgun (WGS) entry which is preliminary data.</text>
</comment>
<dbReference type="GO" id="GO:0043937">
    <property type="term" value="P:regulation of sporulation"/>
    <property type="evidence" value="ECO:0007669"/>
    <property type="project" value="InterPro"/>
</dbReference>
<evidence type="ECO:0000313" key="1">
    <source>
        <dbReference type="EMBL" id="MRX57075.1"/>
    </source>
</evidence>